<evidence type="ECO:0000313" key="2">
    <source>
        <dbReference type="EMBL" id="RDZ27999.1"/>
    </source>
</evidence>
<feature type="region of interest" description="Disordered" evidence="1">
    <location>
        <begin position="269"/>
        <end position="291"/>
    </location>
</feature>
<dbReference type="RefSeq" id="WP_115857441.1">
    <property type="nucleotide sequence ID" value="NZ_QTSU01000001.1"/>
</dbReference>
<proteinExistence type="predicted"/>
<sequence>MANGAANYTEELVMALVTTQLTIMSFPVFKVQIVPFSSNFENLFGADAKIPGSAKIAPFYMQFKRPTRSTPTGKISLDRADLGLGCTTGSLHFNLRKKANSSVPVHKLQHNVLYRMRSRLLKRGIGDAAYVCPLFLSSKEYVAHTHMHGLLGWPFYWLNGPYSNQKVVIHGTAPATFSDIPWLEGHVSIPPHDIVASASHSYSFDPTGGEVCFHSPRLVDRQRRSLSGWIATLAESTKLDRAPAAGRSDELLAELRNVVGLRVEAGDDRDRGELKEEPRDDRDRGDLKEEPEREWDYMAEWMAFGDQLEEQFGISQFALISEA</sequence>
<dbReference type="OrthoDB" id="1491455at2"/>
<organism evidence="2 3">
    <name type="scientific">Lysobacter silvisoli</name>
    <dbReference type="NCBI Taxonomy" id="2293254"/>
    <lineage>
        <taxon>Bacteria</taxon>
        <taxon>Pseudomonadati</taxon>
        <taxon>Pseudomonadota</taxon>
        <taxon>Gammaproteobacteria</taxon>
        <taxon>Lysobacterales</taxon>
        <taxon>Lysobacteraceae</taxon>
        <taxon>Lysobacter</taxon>
    </lineage>
</organism>
<keyword evidence="3" id="KW-1185">Reference proteome</keyword>
<reference evidence="2 3" key="1">
    <citation type="submission" date="2018-08" db="EMBL/GenBank/DDBJ databases">
        <title>Lysobacter sp. zong2l5, whole genome shotgun sequence.</title>
        <authorList>
            <person name="Zhang X."/>
            <person name="Feng G."/>
            <person name="Zhu H."/>
        </authorList>
    </citation>
    <scope>NUCLEOTIDE SEQUENCE [LARGE SCALE GENOMIC DNA]</scope>
    <source>
        <strain evidence="3">zong2l5</strain>
    </source>
</reference>
<gene>
    <name evidence="2" type="ORF">DX914_02285</name>
</gene>
<evidence type="ECO:0000313" key="3">
    <source>
        <dbReference type="Proteomes" id="UP000264492"/>
    </source>
</evidence>
<evidence type="ECO:0000256" key="1">
    <source>
        <dbReference type="SAM" id="MobiDB-lite"/>
    </source>
</evidence>
<dbReference type="Proteomes" id="UP000264492">
    <property type="component" value="Unassembled WGS sequence"/>
</dbReference>
<name>A0A371K243_9GAMM</name>
<accession>A0A371K243</accession>
<dbReference type="AlphaFoldDB" id="A0A371K243"/>
<protein>
    <submittedName>
        <fullName evidence="2">Uncharacterized protein</fullName>
    </submittedName>
</protein>
<comment type="caution">
    <text evidence="2">The sequence shown here is derived from an EMBL/GenBank/DDBJ whole genome shotgun (WGS) entry which is preliminary data.</text>
</comment>
<dbReference type="EMBL" id="QTSU01000001">
    <property type="protein sequence ID" value="RDZ27999.1"/>
    <property type="molecule type" value="Genomic_DNA"/>
</dbReference>